<keyword evidence="3" id="KW-1185">Reference proteome</keyword>
<comment type="caution">
    <text evidence="2">The sequence shown here is derived from an EMBL/GenBank/DDBJ whole genome shotgun (WGS) entry which is preliminary data.</text>
</comment>
<sequence length="172" mass="19242">MQTYNAQQVANAFFNIAEEDGECLSNMKLQKLLYFAQGMFLAFKGNPLISDGVEAWKHGPVFPRVYHEFKKYGASGITERAVYFDLSDKGKFEAFEHLPPTDEGILDFLRHVWKSFGRLTALDLSILSHEPGGPWDATMKKAGKNAEIGLDTMQDYFQARLGIAAMKEPAAA</sequence>
<accession>A0A432M0T1</accession>
<proteinExistence type="predicted"/>
<dbReference type="Proteomes" id="UP000274358">
    <property type="component" value="Unassembled WGS sequence"/>
</dbReference>
<evidence type="ECO:0000313" key="3">
    <source>
        <dbReference type="Proteomes" id="UP000274358"/>
    </source>
</evidence>
<dbReference type="RefSeq" id="WP_126686622.1">
    <property type="nucleotide sequence ID" value="NZ_RYYV01000022.1"/>
</dbReference>
<dbReference type="OrthoDB" id="9799173at2"/>
<evidence type="ECO:0000259" key="1">
    <source>
        <dbReference type="Pfam" id="PF13274"/>
    </source>
</evidence>
<dbReference type="AlphaFoldDB" id="A0A432M0T1"/>
<dbReference type="EMBL" id="RYYV01000022">
    <property type="protein sequence ID" value="RUL70535.1"/>
    <property type="molecule type" value="Genomic_DNA"/>
</dbReference>
<organism evidence="2 3">
    <name type="scientific">Dyella choica</name>
    <dbReference type="NCBI Taxonomy" id="1927959"/>
    <lineage>
        <taxon>Bacteria</taxon>
        <taxon>Pseudomonadati</taxon>
        <taxon>Pseudomonadota</taxon>
        <taxon>Gammaproteobacteria</taxon>
        <taxon>Lysobacterales</taxon>
        <taxon>Rhodanobacteraceae</taxon>
        <taxon>Dyella</taxon>
    </lineage>
</organism>
<evidence type="ECO:0000313" key="2">
    <source>
        <dbReference type="EMBL" id="RUL70535.1"/>
    </source>
</evidence>
<dbReference type="Pfam" id="PF13274">
    <property type="entry name" value="SocA_Panacea"/>
    <property type="match status" value="1"/>
</dbReference>
<dbReference type="InterPro" id="IPR025272">
    <property type="entry name" value="SocA_Panacea"/>
</dbReference>
<gene>
    <name evidence="2" type="ORF">EKH80_20295</name>
</gene>
<name>A0A432M0T1_9GAMM</name>
<feature type="domain" description="Antitoxin SocA-like Panacea" evidence="1">
    <location>
        <begin position="29"/>
        <end position="135"/>
    </location>
</feature>
<reference evidence="2 3" key="1">
    <citation type="submission" date="2018-12" db="EMBL/GenBank/DDBJ databases">
        <title>Dyella dinghuensis sp. nov. DHOA06 and Dyella choica sp. nov. 4M-K27, isolated from forest soil.</title>
        <authorList>
            <person name="Qiu L.-H."/>
            <person name="Gao Z.-H."/>
        </authorList>
    </citation>
    <scope>NUCLEOTIDE SEQUENCE [LARGE SCALE GENOMIC DNA]</scope>
    <source>
        <strain evidence="2 3">4M-K27</strain>
    </source>
</reference>
<protein>
    <submittedName>
        <fullName evidence="2">DUF4065 domain-containing protein</fullName>
    </submittedName>
</protein>